<comment type="similarity">
    <text evidence="5">Belongs to the GcvP family. C-terminal subunit subfamily.</text>
</comment>
<dbReference type="GO" id="GO:0005829">
    <property type="term" value="C:cytosol"/>
    <property type="evidence" value="ECO:0007669"/>
    <property type="project" value="TreeGrafter"/>
</dbReference>
<dbReference type="InterPro" id="IPR023012">
    <property type="entry name" value="GcvPB"/>
</dbReference>
<dbReference type="SUPFAM" id="SSF53383">
    <property type="entry name" value="PLP-dependent transferases"/>
    <property type="match status" value="1"/>
</dbReference>
<dbReference type="EMBL" id="BEHT01000044">
    <property type="protein sequence ID" value="GBC99947.1"/>
    <property type="molecule type" value="Genomic_DNA"/>
</dbReference>
<dbReference type="GO" id="GO:0005960">
    <property type="term" value="C:glycine cleavage complex"/>
    <property type="evidence" value="ECO:0007669"/>
    <property type="project" value="TreeGrafter"/>
</dbReference>
<accession>A0A2H5XFL7</accession>
<dbReference type="Gene3D" id="3.40.640.10">
    <property type="entry name" value="Type I PLP-dependent aspartate aminotransferase-like (Major domain)"/>
    <property type="match status" value="1"/>
</dbReference>
<evidence type="ECO:0000256" key="4">
    <source>
        <dbReference type="ARBA" id="ARBA00049026"/>
    </source>
</evidence>
<evidence type="ECO:0000256" key="2">
    <source>
        <dbReference type="ARBA" id="ARBA00022898"/>
    </source>
</evidence>
<sequence length="487" mass="53491">MPEPLLKELSKPGRIGVALPEPDVPCRPLTELLGEGFVRTQPPPLPELDQPTVIRHFVRLSQRNYSVDTHFYPLGSCTMKHNPKVNEDAARLSGFVWLHPLQDEETVQGMLRLMKALERMLCEIGGMDACTLQGAAGAQGEFIGLLLVLAWHRHRGEGERRTRIIVPDSAHGTNPASAARCGFTVESIPSGPDGCVDLAALEKALQPDRDGNLPAAVMVTNPNTLGKFEREIVKVAELTHEAGALLYYDGANLNAIMGKAKPGDMGCDIMHFNLHKTFSTPHGGGGPGAGPVAVKSFLEPFLPVPVIEERDGKLTLTYDRSLSIGRVHSFYGNASVLVRAYTYIRSLGAAGLAQVSEDAVLNANYLMHRLAMLFPVAYPGVCKHEFVLTLRQFKRETGVRTWDVAKRLLDYGFYAPTVYFPTIVEEAMMVEPTETESKETLDAFVAALAQIAQEAREQPELVQTAPHTTPVTRLDEARAARELKVRW</sequence>
<dbReference type="InterPro" id="IPR049316">
    <property type="entry name" value="GDC-P_C"/>
</dbReference>
<evidence type="ECO:0000313" key="8">
    <source>
        <dbReference type="EMBL" id="GBC99947.1"/>
    </source>
</evidence>
<dbReference type="HAMAP" id="MF_00713">
    <property type="entry name" value="GcvPB"/>
    <property type="match status" value="1"/>
</dbReference>
<comment type="function">
    <text evidence="1 5">The glycine cleavage system catalyzes the degradation of glycine. The P protein binds the alpha-amino group of glycine through its pyridoxal phosphate cofactor; CO(2) is released and the remaining methylamine moiety is then transferred to the lipoamide cofactor of the H protein.</text>
</comment>
<dbReference type="GO" id="GO:0016594">
    <property type="term" value="F:glycine binding"/>
    <property type="evidence" value="ECO:0007669"/>
    <property type="project" value="TreeGrafter"/>
</dbReference>
<feature type="modified residue" description="N6-(pyridoxal phosphate)lysine" evidence="5">
    <location>
        <position position="276"/>
    </location>
</feature>
<dbReference type="PANTHER" id="PTHR11773:SF1">
    <property type="entry name" value="GLYCINE DEHYDROGENASE (DECARBOXYLATING), MITOCHONDRIAL"/>
    <property type="match status" value="1"/>
</dbReference>
<dbReference type="PANTHER" id="PTHR11773">
    <property type="entry name" value="GLYCINE DEHYDROGENASE, DECARBOXYLATING"/>
    <property type="match status" value="1"/>
</dbReference>
<dbReference type="FunFam" id="3.40.640.10:FF:000224">
    <property type="entry name" value="Probable glycine dehydrogenase (decarboxylating) subunit 2"/>
    <property type="match status" value="1"/>
</dbReference>
<reference evidence="9" key="1">
    <citation type="submission" date="2017-09" db="EMBL/GenBank/DDBJ databases">
        <title>Metaegenomics of thermophilic ammonia-oxidizing enrichment culture.</title>
        <authorList>
            <person name="Kato S."/>
            <person name="Suzuki K."/>
        </authorList>
    </citation>
    <scope>NUCLEOTIDE SEQUENCE [LARGE SCALE GENOMIC DNA]</scope>
</reference>
<proteinExistence type="inferred from homology"/>
<comment type="subunit">
    <text evidence="5">The glycine cleavage system is composed of four proteins: P, T, L and H. In this organism, the P 'protein' is a heterodimer of two subunits.</text>
</comment>
<dbReference type="NCBIfam" id="NF003346">
    <property type="entry name" value="PRK04366.1"/>
    <property type="match status" value="1"/>
</dbReference>
<evidence type="ECO:0000256" key="1">
    <source>
        <dbReference type="ARBA" id="ARBA00003788"/>
    </source>
</evidence>
<feature type="domain" description="Glycine dehydrogenase C-terminal" evidence="7">
    <location>
        <begin position="356"/>
        <end position="457"/>
    </location>
</feature>
<dbReference type="InterPro" id="IPR015421">
    <property type="entry name" value="PyrdxlP-dep_Trfase_major"/>
</dbReference>
<gene>
    <name evidence="5 8" type="primary">gcvPB</name>
    <name evidence="8" type="ORF">HRbin17_02480</name>
</gene>
<protein>
    <recommendedName>
        <fullName evidence="5">Probable glycine dehydrogenase (decarboxylating) subunit 2</fullName>
        <ecNumber evidence="5">1.4.4.2</ecNumber>
    </recommendedName>
    <alternativeName>
        <fullName evidence="5">Glycine cleavage system P-protein subunit 2</fullName>
    </alternativeName>
    <alternativeName>
        <fullName evidence="5">Glycine decarboxylase subunit 2</fullName>
    </alternativeName>
    <alternativeName>
        <fullName evidence="5">Glycine dehydrogenase (aminomethyl-transferring) subunit 2</fullName>
    </alternativeName>
</protein>
<keyword evidence="2 5" id="KW-0663">Pyridoxal phosphate</keyword>
<dbReference type="AlphaFoldDB" id="A0A2H5XFL7"/>
<dbReference type="GO" id="GO:0004375">
    <property type="term" value="F:glycine dehydrogenase (decarboxylating) activity"/>
    <property type="evidence" value="ECO:0007669"/>
    <property type="project" value="UniProtKB-EC"/>
</dbReference>
<dbReference type="EC" id="1.4.4.2" evidence="5"/>
<dbReference type="InterPro" id="IPR015422">
    <property type="entry name" value="PyrdxlP-dep_Trfase_small"/>
</dbReference>
<dbReference type="GO" id="GO:0019464">
    <property type="term" value="P:glycine decarboxylation via glycine cleavage system"/>
    <property type="evidence" value="ECO:0007669"/>
    <property type="project" value="UniProtKB-UniRule"/>
</dbReference>
<evidence type="ECO:0000256" key="5">
    <source>
        <dbReference type="HAMAP-Rule" id="MF_00713"/>
    </source>
</evidence>
<dbReference type="InterPro" id="IPR015424">
    <property type="entry name" value="PyrdxlP-dep_Trfase"/>
</dbReference>
<comment type="catalytic activity">
    <reaction evidence="4 5">
        <text>N(6)-[(R)-lipoyl]-L-lysyl-[glycine-cleavage complex H protein] + glycine + H(+) = N(6)-[(R)-S(8)-aminomethyldihydrolipoyl]-L-lysyl-[glycine-cleavage complex H protein] + CO2</text>
        <dbReference type="Rhea" id="RHEA:24304"/>
        <dbReference type="Rhea" id="RHEA-COMP:10494"/>
        <dbReference type="Rhea" id="RHEA-COMP:10495"/>
        <dbReference type="ChEBI" id="CHEBI:15378"/>
        <dbReference type="ChEBI" id="CHEBI:16526"/>
        <dbReference type="ChEBI" id="CHEBI:57305"/>
        <dbReference type="ChEBI" id="CHEBI:83099"/>
        <dbReference type="ChEBI" id="CHEBI:83143"/>
        <dbReference type="EC" id="1.4.4.2"/>
    </reaction>
</comment>
<dbReference type="Gene3D" id="3.90.1150.10">
    <property type="entry name" value="Aspartate Aminotransferase, domain 1"/>
    <property type="match status" value="1"/>
</dbReference>
<dbReference type="FunFam" id="3.90.1150.10:FF:000014">
    <property type="entry name" value="Probable glycine dehydrogenase (decarboxylating) subunit 2"/>
    <property type="match status" value="1"/>
</dbReference>
<comment type="caution">
    <text evidence="8">The sequence shown here is derived from an EMBL/GenBank/DDBJ whole genome shotgun (WGS) entry which is preliminary data.</text>
</comment>
<comment type="cofactor">
    <cofactor evidence="5">
        <name>pyridoxal 5'-phosphate</name>
        <dbReference type="ChEBI" id="CHEBI:597326"/>
    </cofactor>
</comment>
<dbReference type="GO" id="GO:0030170">
    <property type="term" value="F:pyridoxal phosphate binding"/>
    <property type="evidence" value="ECO:0007669"/>
    <property type="project" value="TreeGrafter"/>
</dbReference>
<dbReference type="Proteomes" id="UP000236173">
    <property type="component" value="Unassembled WGS sequence"/>
</dbReference>
<name>A0A2H5XFL7_9BACT</name>
<feature type="domain" description="Aminotransferase class V" evidence="6">
    <location>
        <begin position="160"/>
        <end position="283"/>
    </location>
</feature>
<evidence type="ECO:0000313" key="9">
    <source>
        <dbReference type="Proteomes" id="UP000236173"/>
    </source>
</evidence>
<dbReference type="InterPro" id="IPR000192">
    <property type="entry name" value="Aminotrans_V_dom"/>
</dbReference>
<dbReference type="Gene3D" id="6.20.440.10">
    <property type="match status" value="1"/>
</dbReference>
<dbReference type="InterPro" id="IPR020581">
    <property type="entry name" value="GDC_P"/>
</dbReference>
<evidence type="ECO:0000259" key="7">
    <source>
        <dbReference type="Pfam" id="PF21478"/>
    </source>
</evidence>
<evidence type="ECO:0000259" key="6">
    <source>
        <dbReference type="Pfam" id="PF00266"/>
    </source>
</evidence>
<evidence type="ECO:0000256" key="3">
    <source>
        <dbReference type="ARBA" id="ARBA00023002"/>
    </source>
</evidence>
<dbReference type="Pfam" id="PF00266">
    <property type="entry name" value="Aminotran_5"/>
    <property type="match status" value="1"/>
</dbReference>
<dbReference type="Pfam" id="PF21478">
    <property type="entry name" value="GcvP2_C"/>
    <property type="match status" value="1"/>
</dbReference>
<keyword evidence="3 5" id="KW-0560">Oxidoreductase</keyword>
<organism evidence="8 9">
    <name type="scientific">Candidatus Fervidibacter japonicus</name>
    <dbReference type="NCBI Taxonomy" id="2035412"/>
    <lineage>
        <taxon>Bacteria</taxon>
        <taxon>Candidatus Fervidibacterota</taxon>
        <taxon>Candidatus Fervidibacter</taxon>
    </lineage>
</organism>